<dbReference type="SMART" id="SM00342">
    <property type="entry name" value="HTH_ARAC"/>
    <property type="match status" value="1"/>
</dbReference>
<dbReference type="EMBL" id="ADDO01000063">
    <property type="protein sequence ID" value="EFA89448.1"/>
    <property type="molecule type" value="Genomic_DNA"/>
</dbReference>
<evidence type="ECO:0000313" key="5">
    <source>
        <dbReference type="EMBL" id="EFA89448.1"/>
    </source>
</evidence>
<dbReference type="GO" id="GO:0043565">
    <property type="term" value="F:sequence-specific DNA binding"/>
    <property type="evidence" value="ECO:0007669"/>
    <property type="project" value="InterPro"/>
</dbReference>
<proteinExistence type="predicted"/>
<keyword evidence="6" id="KW-1185">Reference proteome</keyword>
<dbReference type="Pfam" id="PF12833">
    <property type="entry name" value="HTH_18"/>
    <property type="match status" value="1"/>
</dbReference>
<organism evidence="5 6">
    <name type="scientific">Peptoniphilus lacrimalis 315-B</name>
    <dbReference type="NCBI Taxonomy" id="596330"/>
    <lineage>
        <taxon>Bacteria</taxon>
        <taxon>Bacillati</taxon>
        <taxon>Bacillota</taxon>
        <taxon>Tissierellia</taxon>
        <taxon>Tissierellales</taxon>
        <taxon>Peptoniphilaceae</taxon>
        <taxon>Peptoniphilus</taxon>
    </lineage>
</organism>
<evidence type="ECO:0000313" key="6">
    <source>
        <dbReference type="Proteomes" id="UP000005711"/>
    </source>
</evidence>
<dbReference type="PANTHER" id="PTHR43280">
    <property type="entry name" value="ARAC-FAMILY TRANSCRIPTIONAL REGULATOR"/>
    <property type="match status" value="1"/>
</dbReference>
<dbReference type="PANTHER" id="PTHR43280:SF2">
    <property type="entry name" value="HTH-TYPE TRANSCRIPTIONAL REGULATOR EXSA"/>
    <property type="match status" value="1"/>
</dbReference>
<evidence type="ECO:0000256" key="2">
    <source>
        <dbReference type="ARBA" id="ARBA00023125"/>
    </source>
</evidence>
<dbReference type="Gene3D" id="1.10.10.60">
    <property type="entry name" value="Homeodomain-like"/>
    <property type="match status" value="2"/>
</dbReference>
<dbReference type="SUPFAM" id="SSF46689">
    <property type="entry name" value="Homeodomain-like"/>
    <property type="match status" value="2"/>
</dbReference>
<dbReference type="InterPro" id="IPR009057">
    <property type="entry name" value="Homeodomain-like_sf"/>
</dbReference>
<dbReference type="GO" id="GO:0003700">
    <property type="term" value="F:DNA-binding transcription factor activity"/>
    <property type="evidence" value="ECO:0007669"/>
    <property type="project" value="InterPro"/>
</dbReference>
<evidence type="ECO:0000256" key="1">
    <source>
        <dbReference type="ARBA" id="ARBA00023015"/>
    </source>
</evidence>
<keyword evidence="1" id="KW-0805">Transcription regulation</keyword>
<dbReference type="InterPro" id="IPR018060">
    <property type="entry name" value="HTH_AraC"/>
</dbReference>
<dbReference type="RefSeq" id="WP_004825910.1">
    <property type="nucleotide sequence ID" value="NZ_ADDO01000063.1"/>
</dbReference>
<reference evidence="5 6" key="1">
    <citation type="submission" date="2009-12" db="EMBL/GenBank/DDBJ databases">
        <title>Genome Sequence of Peptoniphilus lacrimalis 315-B.</title>
        <authorList>
            <person name="Durkin A.S."/>
            <person name="Madupu R."/>
            <person name="Torralba M."/>
            <person name="Methe B."/>
            <person name="Sutton G."/>
            <person name="Strausberg R.L."/>
            <person name="Nelson K.E."/>
        </authorList>
    </citation>
    <scope>NUCLEOTIDE SEQUENCE [LARGE SCALE GENOMIC DNA]</scope>
    <source>
        <strain evidence="5 6">315-B</strain>
    </source>
</reference>
<dbReference type="PRINTS" id="PR00032">
    <property type="entry name" value="HTHARAC"/>
</dbReference>
<protein>
    <submittedName>
        <fullName evidence="5">Transcriptional regulator, AraC family</fullName>
    </submittedName>
</protein>
<evidence type="ECO:0000256" key="3">
    <source>
        <dbReference type="ARBA" id="ARBA00023163"/>
    </source>
</evidence>
<evidence type="ECO:0000259" key="4">
    <source>
        <dbReference type="PROSITE" id="PS01124"/>
    </source>
</evidence>
<dbReference type="PROSITE" id="PS00041">
    <property type="entry name" value="HTH_ARAC_FAMILY_1"/>
    <property type="match status" value="1"/>
</dbReference>
<accession>D1VVF4</accession>
<keyword evidence="2" id="KW-0238">DNA-binding</keyword>
<sequence>MINHLNIAKNLKSNSINMALDIYESNIKDFKRSAKELKLYLSKLNMFLYTYFLVQYNKDLESYALKCSKLFTKENSPEKLRAIGEKMLIGYSNNFSLALKENDHELVEIALEYINKNYTKKITLQSVASKLHISRNYLCHLFKIKTGYKFCEYINLQRVNKAKALIEEDKKTFEFISFDCGFSSQSHFSTTFKKYVGLTPNEYKKQAL</sequence>
<dbReference type="PROSITE" id="PS01124">
    <property type="entry name" value="HTH_ARAC_FAMILY_2"/>
    <property type="match status" value="1"/>
</dbReference>
<dbReference type="AlphaFoldDB" id="D1VVF4"/>
<name>D1VVF4_9FIRM</name>
<comment type="caution">
    <text evidence="5">The sequence shown here is derived from an EMBL/GenBank/DDBJ whole genome shotgun (WGS) entry which is preliminary data.</text>
</comment>
<dbReference type="Proteomes" id="UP000005711">
    <property type="component" value="Unassembled WGS sequence"/>
</dbReference>
<dbReference type="eggNOG" id="COG2207">
    <property type="taxonomic scope" value="Bacteria"/>
</dbReference>
<dbReference type="InterPro" id="IPR020449">
    <property type="entry name" value="Tscrpt_reg_AraC-type_HTH"/>
</dbReference>
<dbReference type="InterPro" id="IPR018062">
    <property type="entry name" value="HTH_AraC-typ_CS"/>
</dbReference>
<feature type="domain" description="HTH araC/xylS-type" evidence="4">
    <location>
        <begin position="108"/>
        <end position="206"/>
    </location>
</feature>
<keyword evidence="3" id="KW-0804">Transcription</keyword>
<gene>
    <name evidence="5" type="ORF">HMPREF0628_1407</name>
</gene>